<feature type="transmembrane region" description="Helical" evidence="1">
    <location>
        <begin position="77"/>
        <end position="100"/>
    </location>
</feature>
<keyword evidence="1" id="KW-1133">Transmembrane helix</keyword>
<name>A0A382DL71_9ZZZZ</name>
<feature type="non-terminal residue" evidence="2">
    <location>
        <position position="230"/>
    </location>
</feature>
<dbReference type="EMBL" id="UINC01039777">
    <property type="protein sequence ID" value="SVB38754.1"/>
    <property type="molecule type" value="Genomic_DNA"/>
</dbReference>
<dbReference type="AlphaFoldDB" id="A0A382DL71"/>
<keyword evidence="1" id="KW-0472">Membrane</keyword>
<feature type="transmembrane region" description="Helical" evidence="1">
    <location>
        <begin position="177"/>
        <end position="197"/>
    </location>
</feature>
<evidence type="ECO:0008006" key="3">
    <source>
        <dbReference type="Google" id="ProtNLM"/>
    </source>
</evidence>
<sequence>MQKEDIELVDARGGWAPGKLEYKPLFFWPPRPVKLFKWLFNYPDGFIFPWAAIHFVIALLSYIYFLPSFDKLSTFSLDWISIIFIRNFIILFIYTTLWHWHLHIKEVQGNTYRYNLKKLGKGNQWLFGTQTRENMFWSLCSAVPIQTLYESFMLWCFANDYMLFPIKDWLQNPLSSIYFVLLIIFIPIIQHIHFYLIHRLIHFKPLYKRIHYLHHKNLNVGPWSGLSMHP</sequence>
<proteinExistence type="predicted"/>
<gene>
    <name evidence="2" type="ORF">METZ01_LOCUS191608</name>
</gene>
<evidence type="ECO:0000256" key="1">
    <source>
        <dbReference type="SAM" id="Phobius"/>
    </source>
</evidence>
<keyword evidence="1" id="KW-0812">Transmembrane</keyword>
<organism evidence="2">
    <name type="scientific">marine metagenome</name>
    <dbReference type="NCBI Taxonomy" id="408172"/>
    <lineage>
        <taxon>unclassified sequences</taxon>
        <taxon>metagenomes</taxon>
        <taxon>ecological metagenomes</taxon>
    </lineage>
</organism>
<accession>A0A382DL71</accession>
<reference evidence="2" key="1">
    <citation type="submission" date="2018-05" db="EMBL/GenBank/DDBJ databases">
        <authorList>
            <person name="Lanie J.A."/>
            <person name="Ng W.-L."/>
            <person name="Kazmierczak K.M."/>
            <person name="Andrzejewski T.M."/>
            <person name="Davidsen T.M."/>
            <person name="Wayne K.J."/>
            <person name="Tettelin H."/>
            <person name="Glass J.I."/>
            <person name="Rusch D."/>
            <person name="Podicherti R."/>
            <person name="Tsui H.-C.T."/>
            <person name="Winkler M.E."/>
        </authorList>
    </citation>
    <scope>NUCLEOTIDE SEQUENCE</scope>
</reference>
<evidence type="ECO:0000313" key="2">
    <source>
        <dbReference type="EMBL" id="SVB38754.1"/>
    </source>
</evidence>
<feature type="transmembrane region" description="Helical" evidence="1">
    <location>
        <begin position="46"/>
        <end position="65"/>
    </location>
</feature>
<protein>
    <recommendedName>
        <fullName evidence="3">Fatty acid hydroxylase domain-containing protein</fullName>
    </recommendedName>
</protein>